<sequence>MAQGFKPKKVSSSSTKSTKPQAVKKGGRTVAPVKGPAITQMLRKQKVSRDVTTQIERTIVSRSVGKLSIMKPIKDAEEAKKAQAKATSHVKARATTKI</sequence>
<dbReference type="HOGENOM" id="CLU_182429_0_0_1"/>
<feature type="compositionally biased region" description="Low complexity" evidence="1">
    <location>
        <begin position="10"/>
        <end position="20"/>
    </location>
</feature>
<dbReference type="OrthoDB" id="5239630at2759"/>
<dbReference type="EMBL" id="GL883090">
    <property type="protein sequence ID" value="EGG12626.1"/>
    <property type="molecule type" value="Genomic_DNA"/>
</dbReference>
<feature type="region of interest" description="Disordered" evidence="1">
    <location>
        <begin position="1"/>
        <end position="36"/>
    </location>
</feature>
<dbReference type="InterPro" id="IPR019034">
    <property type="entry name" value="UPF0390"/>
</dbReference>
<reference evidence="3" key="1">
    <citation type="journal article" date="2011" name="Proc. Natl. Acad. Sci. U.S.A.">
        <title>Obligate biotrophy features unraveled by the genomic analysis of rust fungi.</title>
        <authorList>
            <person name="Duplessis S."/>
            <person name="Cuomo C.A."/>
            <person name="Lin Y.-C."/>
            <person name="Aerts A."/>
            <person name="Tisserant E."/>
            <person name="Veneault-Fourrey C."/>
            <person name="Joly D.L."/>
            <person name="Hacquard S."/>
            <person name="Amselem J."/>
            <person name="Cantarel B.L."/>
            <person name="Chiu R."/>
            <person name="Coutinho P.M."/>
            <person name="Feau N."/>
            <person name="Field M."/>
            <person name="Frey P."/>
            <person name="Gelhaye E."/>
            <person name="Goldberg J."/>
            <person name="Grabherr M.G."/>
            <person name="Kodira C.D."/>
            <person name="Kohler A."/>
            <person name="Kuees U."/>
            <person name="Lindquist E.A."/>
            <person name="Lucas S.M."/>
            <person name="Mago R."/>
            <person name="Mauceli E."/>
            <person name="Morin E."/>
            <person name="Murat C."/>
            <person name="Pangilinan J.L."/>
            <person name="Park R."/>
            <person name="Pearson M."/>
            <person name="Quesneville H."/>
            <person name="Rouhier N."/>
            <person name="Sakthikumar S."/>
            <person name="Salamov A.A."/>
            <person name="Schmutz J."/>
            <person name="Selles B."/>
            <person name="Shapiro H."/>
            <person name="Tanguay P."/>
            <person name="Tuskan G.A."/>
            <person name="Henrissat B."/>
            <person name="Van de Peer Y."/>
            <person name="Rouze P."/>
            <person name="Ellis J.G."/>
            <person name="Dodds P.N."/>
            <person name="Schein J.E."/>
            <person name="Zhong S."/>
            <person name="Hamelin R.C."/>
            <person name="Grigoriev I.V."/>
            <person name="Szabo L.J."/>
            <person name="Martin F."/>
        </authorList>
    </citation>
    <scope>NUCLEOTIDE SEQUENCE [LARGE SCALE GENOMIC DNA]</scope>
    <source>
        <strain evidence="3">98AG31 / pathotype 3-4-7</strain>
    </source>
</reference>
<evidence type="ECO:0000313" key="3">
    <source>
        <dbReference type="Proteomes" id="UP000001072"/>
    </source>
</evidence>
<protein>
    <submittedName>
        <fullName evidence="2">Uncharacterized protein</fullName>
    </submittedName>
</protein>
<proteinExistence type="predicted"/>
<dbReference type="AlphaFoldDB" id="F4R3G7"/>
<dbReference type="InParanoid" id="F4R3G7"/>
<dbReference type="RefSeq" id="XP_007403564.1">
    <property type="nucleotide sequence ID" value="XM_007403502.1"/>
</dbReference>
<keyword evidence="3" id="KW-1185">Reference proteome</keyword>
<evidence type="ECO:0000313" key="2">
    <source>
        <dbReference type="EMBL" id="EGG12626.1"/>
    </source>
</evidence>
<name>F4R3G7_MELLP</name>
<accession>F4R3G7</accession>
<organism evidence="3">
    <name type="scientific">Melampsora larici-populina (strain 98AG31 / pathotype 3-4-7)</name>
    <name type="common">Poplar leaf rust fungus</name>
    <dbReference type="NCBI Taxonomy" id="747676"/>
    <lineage>
        <taxon>Eukaryota</taxon>
        <taxon>Fungi</taxon>
        <taxon>Dikarya</taxon>
        <taxon>Basidiomycota</taxon>
        <taxon>Pucciniomycotina</taxon>
        <taxon>Pucciniomycetes</taxon>
        <taxon>Pucciniales</taxon>
        <taxon>Melampsoraceae</taxon>
        <taxon>Melampsora</taxon>
    </lineage>
</organism>
<evidence type="ECO:0000256" key="1">
    <source>
        <dbReference type="SAM" id="MobiDB-lite"/>
    </source>
</evidence>
<dbReference type="Proteomes" id="UP000001072">
    <property type="component" value="Unassembled WGS sequence"/>
</dbReference>
<dbReference type="GeneID" id="18934305"/>
<dbReference type="KEGG" id="mlr:MELLADRAFT_86803"/>
<dbReference type="VEuPathDB" id="FungiDB:MELLADRAFT_86803"/>
<gene>
    <name evidence="2" type="ORF">MELLADRAFT_86803</name>
</gene>
<dbReference type="Pfam" id="PF09495">
    <property type="entry name" value="DUF2462"/>
    <property type="match status" value="1"/>
</dbReference>